<dbReference type="Pfam" id="PF12855">
    <property type="entry name" value="Ecl1"/>
    <property type="match status" value="1"/>
</dbReference>
<evidence type="ECO:0000256" key="1">
    <source>
        <dbReference type="SAM" id="MobiDB-lite"/>
    </source>
</evidence>
<organism evidence="2 3">
    <name type="scientific">Cordyceps fumosorosea (strain ARSEF 2679)</name>
    <name type="common">Isaria fumosorosea</name>
    <dbReference type="NCBI Taxonomy" id="1081104"/>
    <lineage>
        <taxon>Eukaryota</taxon>
        <taxon>Fungi</taxon>
        <taxon>Dikarya</taxon>
        <taxon>Ascomycota</taxon>
        <taxon>Pezizomycotina</taxon>
        <taxon>Sordariomycetes</taxon>
        <taxon>Hypocreomycetidae</taxon>
        <taxon>Hypocreales</taxon>
        <taxon>Cordycipitaceae</taxon>
        <taxon>Cordyceps</taxon>
    </lineage>
</organism>
<sequence>MPHHQRRKSGHGHGGATDTRKSDSSRQVRPTLSRRYTPTTIQRSSRTPRYESSSEDESFPQFCMSCEKQFLPASDNFLYCSESCRRSDQSSSYSASYSSYNGANDYSLARRQSYYASDSEPKDIIPQASPSRPGSMLFATSPPATPGTYYGSKPESALSALRSLTAIHPPSPPSPTGSTGGFWPFGKSAATSPSSSYARQHMLSMEGGYPYHSSIDRPLPSRSSRRKSSELVTPIVGR</sequence>
<name>A0A167ZEW5_CORFA</name>
<dbReference type="RefSeq" id="XP_018705419.1">
    <property type="nucleotide sequence ID" value="XM_018847212.1"/>
</dbReference>
<reference evidence="2 3" key="1">
    <citation type="journal article" date="2016" name="Genome Biol. Evol.">
        <title>Divergent and convergent evolution of fungal pathogenicity.</title>
        <authorList>
            <person name="Shang Y."/>
            <person name="Xiao G."/>
            <person name="Zheng P."/>
            <person name="Cen K."/>
            <person name="Zhan S."/>
            <person name="Wang C."/>
        </authorList>
    </citation>
    <scope>NUCLEOTIDE SEQUENCE [LARGE SCALE GENOMIC DNA]</scope>
    <source>
        <strain evidence="2 3">ARSEF 2679</strain>
    </source>
</reference>
<feature type="compositionally biased region" description="Polar residues" evidence="1">
    <location>
        <begin position="27"/>
        <end position="51"/>
    </location>
</feature>
<feature type="region of interest" description="Disordered" evidence="1">
    <location>
        <begin position="167"/>
        <end position="238"/>
    </location>
</feature>
<feature type="region of interest" description="Disordered" evidence="1">
    <location>
        <begin position="117"/>
        <end position="152"/>
    </location>
</feature>
<evidence type="ECO:0008006" key="4">
    <source>
        <dbReference type="Google" id="ProtNLM"/>
    </source>
</evidence>
<evidence type="ECO:0000313" key="2">
    <source>
        <dbReference type="EMBL" id="OAA67430.1"/>
    </source>
</evidence>
<dbReference type="GeneID" id="30019898"/>
<proteinExistence type="predicted"/>
<dbReference type="Proteomes" id="UP000076744">
    <property type="component" value="Unassembled WGS sequence"/>
</dbReference>
<protein>
    <recommendedName>
        <fullName evidence="4">Life-span regulatory factor</fullName>
    </recommendedName>
</protein>
<dbReference type="OrthoDB" id="3599883at2759"/>
<keyword evidence="3" id="KW-1185">Reference proteome</keyword>
<dbReference type="EMBL" id="AZHB01000007">
    <property type="protein sequence ID" value="OAA67430.1"/>
    <property type="molecule type" value="Genomic_DNA"/>
</dbReference>
<feature type="region of interest" description="Disordered" evidence="1">
    <location>
        <begin position="1"/>
        <end position="57"/>
    </location>
</feature>
<gene>
    <name evidence="2" type="ORF">ISF_03606</name>
</gene>
<comment type="caution">
    <text evidence="2">The sequence shown here is derived from an EMBL/GenBank/DDBJ whole genome shotgun (WGS) entry which is preliminary data.</text>
</comment>
<dbReference type="InterPro" id="IPR024368">
    <property type="entry name" value="Ecl1/2/3"/>
</dbReference>
<feature type="compositionally biased region" description="Polar residues" evidence="1">
    <location>
        <begin position="189"/>
        <end position="198"/>
    </location>
</feature>
<dbReference type="AlphaFoldDB" id="A0A167ZEW5"/>
<feature type="compositionally biased region" description="Basic residues" evidence="1">
    <location>
        <begin position="1"/>
        <end position="11"/>
    </location>
</feature>
<evidence type="ECO:0000313" key="3">
    <source>
        <dbReference type="Proteomes" id="UP000076744"/>
    </source>
</evidence>
<accession>A0A167ZEW5</accession>